<comment type="caution">
    <text evidence="2">The sequence shown here is derived from an EMBL/GenBank/DDBJ whole genome shotgun (WGS) entry which is preliminary data.</text>
</comment>
<feature type="transmembrane region" description="Helical" evidence="1">
    <location>
        <begin position="346"/>
        <end position="365"/>
    </location>
</feature>
<evidence type="ECO:0000313" key="3">
    <source>
        <dbReference type="Proteomes" id="UP001596223"/>
    </source>
</evidence>
<dbReference type="RefSeq" id="WP_378602977.1">
    <property type="nucleotide sequence ID" value="NZ_JBHSQN010000004.1"/>
</dbReference>
<feature type="transmembrane region" description="Helical" evidence="1">
    <location>
        <begin position="320"/>
        <end position="340"/>
    </location>
</feature>
<gene>
    <name evidence="2" type="ORF">ACFP3H_10085</name>
</gene>
<keyword evidence="1" id="KW-0812">Transmembrane</keyword>
<evidence type="ECO:0008006" key="4">
    <source>
        <dbReference type="Google" id="ProtNLM"/>
    </source>
</evidence>
<feature type="transmembrane region" description="Helical" evidence="1">
    <location>
        <begin position="166"/>
        <end position="199"/>
    </location>
</feature>
<feature type="transmembrane region" description="Helical" evidence="1">
    <location>
        <begin position="138"/>
        <end position="160"/>
    </location>
</feature>
<reference evidence="3" key="1">
    <citation type="journal article" date="2019" name="Int. J. Syst. Evol. Microbiol.">
        <title>The Global Catalogue of Microorganisms (GCM) 10K type strain sequencing project: providing services to taxonomists for standard genome sequencing and annotation.</title>
        <authorList>
            <consortium name="The Broad Institute Genomics Platform"/>
            <consortium name="The Broad Institute Genome Sequencing Center for Infectious Disease"/>
            <person name="Wu L."/>
            <person name="Ma J."/>
        </authorList>
    </citation>
    <scope>NUCLEOTIDE SEQUENCE [LARGE SCALE GENOMIC DNA]</scope>
    <source>
        <strain evidence="3">CCUG 36956</strain>
    </source>
</reference>
<dbReference type="Proteomes" id="UP001596223">
    <property type="component" value="Unassembled WGS sequence"/>
</dbReference>
<sequence>MFVTTWLAYGAALLVSSRDLFTRVLFEEGDAATVSIQVLAAKDFELLVGNYSRVGFHHPGPAFIYVQAFGEWLFYDILHLVPSPWNGQAIAILLLNAAMLALALSIVYSWYPSSMLIAGLGGASLLFFTAYRELISHLWFPYVYFGPFLVFLIATSSVVAGRTKHLWIAALAGGLLIHGHAEFLFFVPLLGGIALYLVIWRWKLEVATRDWRLFGAVVAAFTFPILLNTIVNFPGELPKYVGYGGGHGIHLPWTAAAYTVQFWGPNLVLALITFVALFTLVTVVARGQRFLQVGLAFCAATVPLMSIYAMIGIDQIDEAYIGYFSYAVPLFMFMLLLIGLTQRADWLKYAGVGLLVIGIAVVAMTNSLVNRRHEMVGVPAALESMAEAAGDRAIVLERRPHGAWAEVVPLVLGGARAGLRVCSDDAARMELLVTAEFVCTAEELASGMRFVVARKDAGEPVGRVVGEIGQKSGSQRSWVTAVD</sequence>
<keyword evidence="1" id="KW-1133">Transmembrane helix</keyword>
<evidence type="ECO:0000313" key="2">
    <source>
        <dbReference type="EMBL" id="MFC6011397.1"/>
    </source>
</evidence>
<feature type="transmembrane region" description="Helical" evidence="1">
    <location>
        <begin position="267"/>
        <end position="285"/>
    </location>
</feature>
<feature type="transmembrane region" description="Helical" evidence="1">
    <location>
        <begin position="211"/>
        <end position="234"/>
    </location>
</feature>
<feature type="transmembrane region" description="Helical" evidence="1">
    <location>
        <begin position="114"/>
        <end position="131"/>
    </location>
</feature>
<feature type="transmembrane region" description="Helical" evidence="1">
    <location>
        <begin position="291"/>
        <end position="313"/>
    </location>
</feature>
<keyword evidence="3" id="KW-1185">Reference proteome</keyword>
<evidence type="ECO:0000256" key="1">
    <source>
        <dbReference type="SAM" id="Phobius"/>
    </source>
</evidence>
<name>A0ABW1JR01_9NOCA</name>
<proteinExistence type="predicted"/>
<dbReference type="EMBL" id="JBHSQN010000004">
    <property type="protein sequence ID" value="MFC6011397.1"/>
    <property type="molecule type" value="Genomic_DNA"/>
</dbReference>
<keyword evidence="1" id="KW-0472">Membrane</keyword>
<protein>
    <recommendedName>
        <fullName evidence="4">Glycosyltransferase RgtA/B/C/D-like domain-containing protein</fullName>
    </recommendedName>
</protein>
<accession>A0ABW1JR01</accession>
<organism evidence="2 3">
    <name type="scientific">Nocardia lasii</name>
    <dbReference type="NCBI Taxonomy" id="1616107"/>
    <lineage>
        <taxon>Bacteria</taxon>
        <taxon>Bacillati</taxon>
        <taxon>Actinomycetota</taxon>
        <taxon>Actinomycetes</taxon>
        <taxon>Mycobacteriales</taxon>
        <taxon>Nocardiaceae</taxon>
        <taxon>Nocardia</taxon>
    </lineage>
</organism>
<feature type="transmembrane region" description="Helical" evidence="1">
    <location>
        <begin position="90"/>
        <end position="108"/>
    </location>
</feature>